<dbReference type="Gene3D" id="2.40.70.10">
    <property type="entry name" value="Acid Proteases"/>
    <property type="match status" value="1"/>
</dbReference>
<dbReference type="SUPFAM" id="SSF50630">
    <property type="entry name" value="Acid proteases"/>
    <property type="match status" value="1"/>
</dbReference>
<proteinExistence type="predicted"/>
<accession>E9IVR6</accession>
<gene>
    <name evidence="1" type="ORF">SINV_09005</name>
</gene>
<organism>
    <name type="scientific">Solenopsis invicta</name>
    <name type="common">Red imported fire ant</name>
    <name type="synonym">Solenopsis wagneri</name>
    <dbReference type="NCBI Taxonomy" id="13686"/>
    <lineage>
        <taxon>Eukaryota</taxon>
        <taxon>Metazoa</taxon>
        <taxon>Ecdysozoa</taxon>
        <taxon>Arthropoda</taxon>
        <taxon>Hexapoda</taxon>
        <taxon>Insecta</taxon>
        <taxon>Pterygota</taxon>
        <taxon>Neoptera</taxon>
        <taxon>Endopterygota</taxon>
        <taxon>Hymenoptera</taxon>
        <taxon>Apocrita</taxon>
        <taxon>Aculeata</taxon>
        <taxon>Formicoidea</taxon>
        <taxon>Formicidae</taxon>
        <taxon>Myrmicinae</taxon>
        <taxon>Solenopsis</taxon>
    </lineage>
</organism>
<evidence type="ECO:0000313" key="1">
    <source>
        <dbReference type="EMBL" id="EFZ15337.1"/>
    </source>
</evidence>
<name>E9IVR6_SOLIN</name>
<dbReference type="EMBL" id="GL766359">
    <property type="protein sequence ID" value="EFZ15337.1"/>
    <property type="molecule type" value="Genomic_DNA"/>
</dbReference>
<sequence>MSCRQNYNPQMHIQKSARCQKVLASMKTRGSYRTFKISLLSEIAFLYMNEDGDIRYKKVYLQSTEAAQESGKATIRNIKCKEEFKKIREDFVLGNFDGKNFPIADWFYMFEKECERCQVMLDEDKVLILRLFLEGTAKDWYSSKVMALGLDESFDIWKKTILEIWLPLITLEVFLSGTKMNAIYDSGANVTLLNSKIVRKIQLPMKENRNTFKTVSGRKNVSGRLGARLRVHKIKKMVSQPNNLTQNWSIYRKKRERN</sequence>
<reference evidence="1" key="1">
    <citation type="journal article" date="2011" name="Proc. Natl. Acad. Sci. U.S.A.">
        <title>The genome of the fire ant Solenopsis invicta.</title>
        <authorList>
            <person name="Wurm Y."/>
            <person name="Wang J."/>
            <person name="Riba-Grognuz O."/>
            <person name="Corona M."/>
            <person name="Nygaard S."/>
            <person name="Hunt B.G."/>
            <person name="Ingram K.K."/>
            <person name="Falquet L."/>
            <person name="Nipitwattanaphon M."/>
            <person name="Gotzek D."/>
            <person name="Dijkstra M.B."/>
            <person name="Oettler J."/>
            <person name="Comtesse F."/>
            <person name="Shih C.J."/>
            <person name="Wu W.J."/>
            <person name="Yang C.C."/>
            <person name="Thomas J."/>
            <person name="Beaudoing E."/>
            <person name="Pradervand S."/>
            <person name="Flegel V."/>
            <person name="Cook E.D."/>
            <person name="Fabbretti R."/>
            <person name="Stockinger H."/>
            <person name="Long L."/>
            <person name="Farmerie W.G."/>
            <person name="Oakey J."/>
            <person name="Boomsma J.J."/>
            <person name="Pamilo P."/>
            <person name="Yi S.V."/>
            <person name="Heinze J."/>
            <person name="Goodisman M.A."/>
            <person name="Farinelli L."/>
            <person name="Harshman K."/>
            <person name="Hulo N."/>
            <person name="Cerutti L."/>
            <person name="Xenarios I."/>
            <person name="Shoemaker D."/>
            <person name="Keller L."/>
        </authorList>
    </citation>
    <scope>NUCLEOTIDE SEQUENCE [LARGE SCALE GENOMIC DNA]</scope>
</reference>
<dbReference type="AlphaFoldDB" id="E9IVR6"/>
<feature type="non-terminal residue" evidence="1">
    <location>
        <position position="258"/>
    </location>
</feature>
<dbReference type="InterPro" id="IPR021109">
    <property type="entry name" value="Peptidase_aspartic_dom_sf"/>
</dbReference>
<protein>
    <submittedName>
        <fullName evidence="1">Uncharacterized protein</fullName>
    </submittedName>
</protein>
<dbReference type="HOGENOM" id="CLU_1078950_0_0_1"/>